<name>A0A0E9VI64_ANGAN</name>
<reference evidence="1" key="2">
    <citation type="journal article" date="2015" name="Fish Shellfish Immunol.">
        <title>Early steps in the European eel (Anguilla anguilla)-Vibrio vulnificus interaction in the gills: Role of the RtxA13 toxin.</title>
        <authorList>
            <person name="Callol A."/>
            <person name="Pajuelo D."/>
            <person name="Ebbesson L."/>
            <person name="Teles M."/>
            <person name="MacKenzie S."/>
            <person name="Amaro C."/>
        </authorList>
    </citation>
    <scope>NUCLEOTIDE SEQUENCE</scope>
</reference>
<dbReference type="EMBL" id="GBXM01030835">
    <property type="protein sequence ID" value="JAH77742.1"/>
    <property type="molecule type" value="Transcribed_RNA"/>
</dbReference>
<organism evidence="1">
    <name type="scientific">Anguilla anguilla</name>
    <name type="common">European freshwater eel</name>
    <name type="synonym">Muraena anguilla</name>
    <dbReference type="NCBI Taxonomy" id="7936"/>
    <lineage>
        <taxon>Eukaryota</taxon>
        <taxon>Metazoa</taxon>
        <taxon>Chordata</taxon>
        <taxon>Craniata</taxon>
        <taxon>Vertebrata</taxon>
        <taxon>Euteleostomi</taxon>
        <taxon>Actinopterygii</taxon>
        <taxon>Neopterygii</taxon>
        <taxon>Teleostei</taxon>
        <taxon>Anguilliformes</taxon>
        <taxon>Anguillidae</taxon>
        <taxon>Anguilla</taxon>
    </lineage>
</organism>
<protein>
    <submittedName>
        <fullName evidence="1">Uncharacterized protein</fullName>
    </submittedName>
</protein>
<reference evidence="1" key="1">
    <citation type="submission" date="2014-11" db="EMBL/GenBank/DDBJ databases">
        <authorList>
            <person name="Amaro Gonzalez C."/>
        </authorList>
    </citation>
    <scope>NUCLEOTIDE SEQUENCE</scope>
</reference>
<accession>A0A0E9VI64</accession>
<dbReference type="AlphaFoldDB" id="A0A0E9VI64"/>
<evidence type="ECO:0000313" key="1">
    <source>
        <dbReference type="EMBL" id="JAH77742.1"/>
    </source>
</evidence>
<sequence length="23" mass="2736">MCICLHFVYSKFLLSNSHFCPVF</sequence>
<proteinExistence type="predicted"/>